<dbReference type="Proteomes" id="UP000324351">
    <property type="component" value="Unassembled WGS sequence"/>
</dbReference>
<evidence type="ECO:0000256" key="1">
    <source>
        <dbReference type="ARBA" id="ARBA00022801"/>
    </source>
</evidence>
<dbReference type="RefSeq" id="WP_149749356.1">
    <property type="nucleotide sequence ID" value="NZ_VUJW01000002.1"/>
</dbReference>
<name>A0A5B1M9P5_9ACTN</name>
<keyword evidence="4" id="KW-1185">Reference proteome</keyword>
<dbReference type="InterPro" id="IPR052940">
    <property type="entry name" value="Carb_Esterase_6"/>
</dbReference>
<comment type="caution">
    <text evidence="3">The sequence shown here is derived from an EMBL/GenBank/DDBJ whole genome shotgun (WGS) entry which is preliminary data.</text>
</comment>
<dbReference type="AlphaFoldDB" id="A0A5B1M9P5"/>
<reference evidence="3 4" key="1">
    <citation type="submission" date="2019-09" db="EMBL/GenBank/DDBJ databases">
        <title>Nocardioides panacisoli sp. nov., isolated from the soil of a ginseng field.</title>
        <authorList>
            <person name="Cho C."/>
        </authorList>
    </citation>
    <scope>NUCLEOTIDE SEQUENCE [LARGE SCALE GENOMIC DNA]</scope>
    <source>
        <strain evidence="3 4">BN140041</strain>
    </source>
</reference>
<dbReference type="GO" id="GO:0016787">
    <property type="term" value="F:hydrolase activity"/>
    <property type="evidence" value="ECO:0007669"/>
    <property type="project" value="UniProtKB-KW"/>
</dbReference>
<dbReference type="Gene3D" id="3.40.50.1110">
    <property type="entry name" value="SGNH hydrolase"/>
    <property type="match status" value="1"/>
</dbReference>
<proteinExistence type="predicted"/>
<dbReference type="PANTHER" id="PTHR31988">
    <property type="entry name" value="ESTERASE, PUTATIVE (DUF303)-RELATED"/>
    <property type="match status" value="1"/>
</dbReference>
<dbReference type="Pfam" id="PF03629">
    <property type="entry name" value="SASA"/>
    <property type="match status" value="1"/>
</dbReference>
<evidence type="ECO:0000259" key="2">
    <source>
        <dbReference type="Pfam" id="PF03629"/>
    </source>
</evidence>
<dbReference type="EMBL" id="VUJW01000002">
    <property type="protein sequence ID" value="KAA1428420.1"/>
    <property type="molecule type" value="Genomic_DNA"/>
</dbReference>
<keyword evidence="1" id="KW-0378">Hydrolase</keyword>
<accession>A0A5B1M9P5</accession>
<reference evidence="3 4" key="2">
    <citation type="submission" date="2019-09" db="EMBL/GenBank/DDBJ databases">
        <authorList>
            <person name="Jin C."/>
        </authorList>
    </citation>
    <scope>NUCLEOTIDE SEQUENCE [LARGE SCALE GENOMIC DNA]</scope>
    <source>
        <strain evidence="3 4">BN140041</strain>
    </source>
</reference>
<evidence type="ECO:0000313" key="3">
    <source>
        <dbReference type="EMBL" id="KAA1428420.1"/>
    </source>
</evidence>
<gene>
    <name evidence="3" type="ORF">F0U47_05745</name>
</gene>
<dbReference type="SUPFAM" id="SSF52266">
    <property type="entry name" value="SGNH hydrolase"/>
    <property type="match status" value="1"/>
</dbReference>
<protein>
    <submittedName>
        <fullName evidence="3">Sialate O-acetylesterase</fullName>
    </submittedName>
</protein>
<sequence length="220" mass="22924">MHILAIGQSNIANHCGTPAASDFGDALVDGEVFPLQDPIAGGTGTAGSVWPRVADRLAGEPWPGSLRLTLTAVGGTSIAEWAPGGPCFEKLTGRLAAGDGAGVTHVVFQQGEKDTLLETSAEDYTAHFMRLYDAVTAKIGVVPWVICRSSYRFGVTNPDVTDAQSKLAASLPLAVEGPYLDALGPEFRTDDTHFNDAGLEQLATGLCQALLTTAPEGSAR</sequence>
<feature type="domain" description="Sialate O-acetylesterase" evidence="2">
    <location>
        <begin position="66"/>
        <end position="211"/>
    </location>
</feature>
<evidence type="ECO:0000313" key="4">
    <source>
        <dbReference type="Proteomes" id="UP000324351"/>
    </source>
</evidence>
<dbReference type="PANTHER" id="PTHR31988:SF19">
    <property type="entry name" value="9-O-ACETYL-N-ACETYLNEURAMINIC ACID DEACETYLASE-RELATED"/>
    <property type="match status" value="1"/>
</dbReference>
<organism evidence="3 4">
    <name type="scientific">Nocardioides antri</name>
    <dbReference type="NCBI Taxonomy" id="2607659"/>
    <lineage>
        <taxon>Bacteria</taxon>
        <taxon>Bacillati</taxon>
        <taxon>Actinomycetota</taxon>
        <taxon>Actinomycetes</taxon>
        <taxon>Propionibacteriales</taxon>
        <taxon>Nocardioidaceae</taxon>
        <taxon>Nocardioides</taxon>
    </lineage>
</organism>
<dbReference type="InterPro" id="IPR005181">
    <property type="entry name" value="SASA"/>
</dbReference>
<dbReference type="InterPro" id="IPR036514">
    <property type="entry name" value="SGNH_hydro_sf"/>
</dbReference>